<dbReference type="GO" id="GO:0005886">
    <property type="term" value="C:plasma membrane"/>
    <property type="evidence" value="ECO:0007669"/>
    <property type="project" value="TreeGrafter"/>
</dbReference>
<evidence type="ECO:0000256" key="7">
    <source>
        <dbReference type="SAM" id="MobiDB-lite"/>
    </source>
</evidence>
<name>A0AAN5C1N0_ASPOZ</name>
<gene>
    <name evidence="8" type="ORF">Aory04_000950300</name>
</gene>
<dbReference type="GO" id="GO:0005794">
    <property type="term" value="C:Golgi apparatus"/>
    <property type="evidence" value="ECO:0007669"/>
    <property type="project" value="TreeGrafter"/>
</dbReference>
<feature type="compositionally biased region" description="Polar residues" evidence="7">
    <location>
        <begin position="77"/>
        <end position="90"/>
    </location>
</feature>
<organism evidence="8 9">
    <name type="scientific">Aspergillus oryzae</name>
    <name type="common">Yellow koji mold</name>
    <dbReference type="NCBI Taxonomy" id="5062"/>
    <lineage>
        <taxon>Eukaryota</taxon>
        <taxon>Fungi</taxon>
        <taxon>Dikarya</taxon>
        <taxon>Ascomycota</taxon>
        <taxon>Pezizomycotina</taxon>
        <taxon>Eurotiomycetes</taxon>
        <taxon>Eurotiomycetidae</taxon>
        <taxon>Eurotiales</taxon>
        <taxon>Aspergillaceae</taxon>
        <taxon>Aspergillus</taxon>
        <taxon>Aspergillus subgen. Circumdati</taxon>
    </lineage>
</organism>
<keyword evidence="3" id="KW-0812">Transmembrane</keyword>
<proteinExistence type="inferred from homology"/>
<evidence type="ECO:0000256" key="5">
    <source>
        <dbReference type="ARBA" id="ARBA00023136"/>
    </source>
</evidence>
<dbReference type="EMBL" id="BSYA01000131">
    <property type="protein sequence ID" value="GMG34094.1"/>
    <property type="molecule type" value="Genomic_DNA"/>
</dbReference>
<sequence>MSHTEAARTDSLGEQETRGDVESDKKAKNRRPANRNYRDALAANGNRTSVKVQEIVIDYSECADKAQRTPVPIPDKVQSSFKSSNQQPNPTWMKYRDEQTNETICRLSFKIPESIEPPVFMYYRLTNFYQNHRRYVKSLDIDQLKGKPVDNKTIDGGSCDPLKLDDSGKAYYPCGLIANSMFNDTIKSPELLNDGNDDDPVVYVMTNKGIAWDSDKQLIKTTQYKPGQVVPPPNWQARYPHNYTTEIPDLHDNEEFMVWMRTAALPNFSKLSRRNDTTAMSPGTYQLDIADRKIRPLRNTWFHIITGEAGTELISDEMIADQVSGDILHSQ</sequence>
<feature type="region of interest" description="Disordered" evidence="7">
    <location>
        <begin position="1"/>
        <end position="42"/>
    </location>
</feature>
<comment type="subcellular location">
    <subcellularLocation>
        <location evidence="1">Membrane</location>
        <topology evidence="1">Multi-pass membrane protein</topology>
    </subcellularLocation>
</comment>
<dbReference type="AlphaFoldDB" id="A0AAN5C1N0"/>
<evidence type="ECO:0000256" key="6">
    <source>
        <dbReference type="PIRNR" id="PIRNR015840"/>
    </source>
</evidence>
<dbReference type="Proteomes" id="UP001165205">
    <property type="component" value="Unassembled WGS sequence"/>
</dbReference>
<evidence type="ECO:0000256" key="3">
    <source>
        <dbReference type="ARBA" id="ARBA00022692"/>
    </source>
</evidence>
<evidence type="ECO:0000256" key="2">
    <source>
        <dbReference type="ARBA" id="ARBA00009457"/>
    </source>
</evidence>
<dbReference type="GO" id="GO:0005783">
    <property type="term" value="C:endoplasmic reticulum"/>
    <property type="evidence" value="ECO:0007669"/>
    <property type="project" value="TreeGrafter"/>
</dbReference>
<dbReference type="PIRSF" id="PIRSF015840">
    <property type="entry name" value="DUF284_TM_euk"/>
    <property type="match status" value="1"/>
</dbReference>
<dbReference type="InterPro" id="IPR005045">
    <property type="entry name" value="CDC50/LEM3_fam"/>
</dbReference>
<keyword evidence="5 6" id="KW-0472">Membrane</keyword>
<comment type="caution">
    <text evidence="8">The sequence shown here is derived from an EMBL/GenBank/DDBJ whole genome shotgun (WGS) entry which is preliminary data.</text>
</comment>
<dbReference type="GO" id="GO:0045332">
    <property type="term" value="P:phospholipid translocation"/>
    <property type="evidence" value="ECO:0007669"/>
    <property type="project" value="UniProtKB-UniRule"/>
</dbReference>
<reference evidence="8" key="1">
    <citation type="submission" date="2023-04" db="EMBL/GenBank/DDBJ databases">
        <title>Aspergillus oryzae NBRC 4228.</title>
        <authorList>
            <person name="Ichikawa N."/>
            <person name="Sato H."/>
            <person name="Tonouchi N."/>
        </authorList>
    </citation>
    <scope>NUCLEOTIDE SEQUENCE</scope>
    <source>
        <strain evidence="8">NBRC 4228</strain>
    </source>
</reference>
<dbReference type="PANTHER" id="PTHR10926:SF0">
    <property type="entry name" value="CDC50, ISOFORM A"/>
    <property type="match status" value="1"/>
</dbReference>
<evidence type="ECO:0000313" key="8">
    <source>
        <dbReference type="EMBL" id="GMG34094.1"/>
    </source>
</evidence>
<dbReference type="Pfam" id="PF03381">
    <property type="entry name" value="CDC50"/>
    <property type="match status" value="1"/>
</dbReference>
<comment type="similarity">
    <text evidence="2 6">Belongs to the CDC50/LEM3 family.</text>
</comment>
<dbReference type="PANTHER" id="PTHR10926">
    <property type="entry name" value="CELL CYCLE CONTROL PROTEIN 50"/>
    <property type="match status" value="1"/>
</dbReference>
<protein>
    <submittedName>
        <fullName evidence="8">Unnamed protein product</fullName>
    </submittedName>
</protein>
<evidence type="ECO:0000256" key="4">
    <source>
        <dbReference type="ARBA" id="ARBA00022989"/>
    </source>
</evidence>
<keyword evidence="4" id="KW-1133">Transmembrane helix</keyword>
<accession>A0AAN5C1N0</accession>
<feature type="region of interest" description="Disordered" evidence="7">
    <location>
        <begin position="70"/>
        <end position="92"/>
    </location>
</feature>
<feature type="compositionally biased region" description="Basic and acidic residues" evidence="7">
    <location>
        <begin position="15"/>
        <end position="26"/>
    </location>
</feature>
<evidence type="ECO:0000256" key="1">
    <source>
        <dbReference type="ARBA" id="ARBA00004141"/>
    </source>
</evidence>
<evidence type="ECO:0000313" key="9">
    <source>
        <dbReference type="Proteomes" id="UP001165205"/>
    </source>
</evidence>